<feature type="transmembrane region" description="Helical" evidence="2">
    <location>
        <begin position="536"/>
        <end position="558"/>
    </location>
</feature>
<dbReference type="PANTHER" id="PTHR24216:SF65">
    <property type="entry name" value="PAXILLIN-LIKE PROTEIN 1"/>
    <property type="match status" value="1"/>
</dbReference>
<name>A0A158Q9G1_ENTVE</name>
<evidence type="ECO:0000313" key="6">
    <source>
        <dbReference type="WBParaSite" id="EVEC_0000194401-mRNA-1"/>
    </source>
</evidence>
<keyword evidence="5" id="KW-1185">Reference proteome</keyword>
<dbReference type="InterPro" id="IPR001304">
    <property type="entry name" value="C-type_lectin-like"/>
</dbReference>
<accession>A0A158Q9G1</accession>
<keyword evidence="2" id="KW-0812">Transmembrane</keyword>
<feature type="domain" description="C-type lectin" evidence="3">
    <location>
        <begin position="366"/>
        <end position="502"/>
    </location>
</feature>
<feature type="compositionally biased region" description="Pro residues" evidence="1">
    <location>
        <begin position="679"/>
        <end position="697"/>
    </location>
</feature>
<evidence type="ECO:0000259" key="3">
    <source>
        <dbReference type="SMART" id="SM00034"/>
    </source>
</evidence>
<dbReference type="SUPFAM" id="SSF56436">
    <property type="entry name" value="C-type lectin-like"/>
    <property type="match status" value="2"/>
</dbReference>
<feature type="region of interest" description="Disordered" evidence="1">
    <location>
        <begin position="587"/>
        <end position="717"/>
    </location>
</feature>
<proteinExistence type="predicted"/>
<dbReference type="WBParaSite" id="EVEC_0000194401-mRNA-1">
    <property type="protein sequence ID" value="EVEC_0000194401-mRNA-1"/>
    <property type="gene ID" value="EVEC_0000194401"/>
</dbReference>
<dbReference type="Gene3D" id="3.10.100.10">
    <property type="entry name" value="Mannose-Binding Protein A, subunit A"/>
    <property type="match status" value="1"/>
</dbReference>
<feature type="compositionally biased region" description="Polar residues" evidence="1">
    <location>
        <begin position="594"/>
        <end position="606"/>
    </location>
</feature>
<feature type="domain" description="C-type lectin" evidence="3">
    <location>
        <begin position="169"/>
        <end position="305"/>
    </location>
</feature>
<reference evidence="6" key="1">
    <citation type="submission" date="2016-04" db="UniProtKB">
        <authorList>
            <consortium name="WormBaseParasite"/>
        </authorList>
    </citation>
    <scope>IDENTIFICATION</scope>
</reference>
<dbReference type="PANTHER" id="PTHR24216">
    <property type="entry name" value="PAXILLIN-RELATED"/>
    <property type="match status" value="1"/>
</dbReference>
<gene>
    <name evidence="4" type="ORF">EVEC_LOCUS1652</name>
</gene>
<feature type="compositionally biased region" description="Pro residues" evidence="1">
    <location>
        <begin position="707"/>
        <end position="717"/>
    </location>
</feature>
<organism evidence="6">
    <name type="scientific">Enterobius vermicularis</name>
    <name type="common">Human pinworm</name>
    <dbReference type="NCBI Taxonomy" id="51028"/>
    <lineage>
        <taxon>Eukaryota</taxon>
        <taxon>Metazoa</taxon>
        <taxon>Ecdysozoa</taxon>
        <taxon>Nematoda</taxon>
        <taxon>Chromadorea</taxon>
        <taxon>Rhabditida</taxon>
        <taxon>Spirurina</taxon>
        <taxon>Oxyuridomorpha</taxon>
        <taxon>Oxyuroidea</taxon>
        <taxon>Oxyuridae</taxon>
        <taxon>Enterobius</taxon>
    </lineage>
</organism>
<dbReference type="InterPro" id="IPR016187">
    <property type="entry name" value="CTDL_fold"/>
</dbReference>
<keyword evidence="2" id="KW-1133">Transmembrane helix</keyword>
<dbReference type="AlphaFoldDB" id="A0A158Q9G1"/>
<dbReference type="Proteomes" id="UP000274131">
    <property type="component" value="Unassembled WGS sequence"/>
</dbReference>
<dbReference type="STRING" id="51028.A0A158Q9G1"/>
<evidence type="ECO:0000313" key="4">
    <source>
        <dbReference type="EMBL" id="VDD86509.1"/>
    </source>
</evidence>
<evidence type="ECO:0000256" key="1">
    <source>
        <dbReference type="SAM" id="MobiDB-lite"/>
    </source>
</evidence>
<keyword evidence="2" id="KW-0472">Membrane</keyword>
<dbReference type="InterPro" id="IPR016186">
    <property type="entry name" value="C-type_lectin-like/link_sf"/>
</dbReference>
<evidence type="ECO:0000256" key="2">
    <source>
        <dbReference type="SAM" id="Phobius"/>
    </source>
</evidence>
<evidence type="ECO:0000313" key="5">
    <source>
        <dbReference type="Proteomes" id="UP000274131"/>
    </source>
</evidence>
<dbReference type="SMART" id="SM00034">
    <property type="entry name" value="CLECT"/>
    <property type="match status" value="2"/>
</dbReference>
<dbReference type="EMBL" id="UXUI01007246">
    <property type="protein sequence ID" value="VDD86509.1"/>
    <property type="molecule type" value="Genomic_DNA"/>
</dbReference>
<sequence>MDILWPKKLYTFCKKKSINYCRIVSTLRGANVCSDNILISKKSAIVLLGLAPGEEIFTDGTDGNFTLEQIGILKVNEARENMQCIGLSFSDVKTTDCDNSLAKLLVCRADAGINENRRGRYGLFSLCSFVLYAFPIGFEEKRIVGGECPDAPKGGNDQFISRLVLVTNSTTKYCIHEANYHKTSALWFNDGEKFCQETFKGHLLSVNNREEDAFLRGILHPPFTSKKESRVLLGLLAYKSELLDFTDGSDGGYVFKQALIEDPTLLHQIHNIPALCFAMVRDYEAKKDTYTVHNCIGSQTKVVCKSKYPLKEPATEKCEVYMRIWRLQRLTKSPLQFFLRDTNVSRIATCVIPQLDNFYVYASLVSAKNGKSFYCLYDIDPVGFFNVTEAEFICQRDFSGHLLTVSDRYEMSFLSDRLFEPFGVGRGLKELDFLPLGAIRKDDIVVSTSDTDVQFIGNRELNEIGTLDDGGDCFTLARHYGSLRNTIYAADCGRNYKRFACKRTVEDDNSLVFADDPEKRGFMAMLWDGIQSSGPALLVMATFAVFIGAVCFALYQYWLMAPRRPRRKHLRKTVTTYDAVTEPSEYSPVAAAATSPTVKTAESPTETEFGGTTGSDFATDLFESSPGPSPPPVPDSSSTTFGEVGAPAPPPPPGDSSTVSNGAGPPPPPLPSAAASSPSPAPPVPLSPQEPPPPPLSPTELPKSAAAPPPAPPPPPL</sequence>
<reference evidence="4 5" key="2">
    <citation type="submission" date="2018-10" db="EMBL/GenBank/DDBJ databases">
        <authorList>
            <consortium name="Pathogen Informatics"/>
        </authorList>
    </citation>
    <scope>NUCLEOTIDE SEQUENCE [LARGE SCALE GENOMIC DNA]</scope>
</reference>
<protein>
    <submittedName>
        <fullName evidence="6">Sema domain-containing protein</fullName>
    </submittedName>
</protein>